<evidence type="ECO:0000256" key="5">
    <source>
        <dbReference type="ARBA" id="ARBA00023163"/>
    </source>
</evidence>
<evidence type="ECO:0000256" key="2">
    <source>
        <dbReference type="ARBA" id="ARBA00023015"/>
    </source>
</evidence>
<feature type="region of interest" description="Disordered" evidence="6">
    <location>
        <begin position="165"/>
        <end position="211"/>
    </location>
</feature>
<dbReference type="Gene3D" id="1.10.1740.10">
    <property type="match status" value="1"/>
</dbReference>
<reference evidence="9 10" key="2">
    <citation type="journal article" date="2016" name="Genome Announc.">
        <title>Permanent Draft Genome Sequences for Two Variants of Frankia sp. Strain CpI1, the First Frankia Strain Isolated from Root Nodules of Comptonia peregrina.</title>
        <authorList>
            <person name="Oshone R."/>
            <person name="Hurst S.G.IV."/>
            <person name="Abebe-Akele F."/>
            <person name="Simpson S."/>
            <person name="Morris K."/>
            <person name="Thomas W.K."/>
            <person name="Tisa L.S."/>
        </authorList>
    </citation>
    <scope>NUCLEOTIDE SEQUENCE [LARGE SCALE GENOMIC DNA]</scope>
    <source>
        <strain evidence="10">CpI1-S</strain>
    </source>
</reference>
<dbReference type="NCBIfam" id="TIGR02983">
    <property type="entry name" value="SigE-fam_strep"/>
    <property type="match status" value="1"/>
</dbReference>
<protein>
    <submittedName>
        <fullName evidence="9">RNA polymerase sigma-70 factor, sigma-E family</fullName>
    </submittedName>
</protein>
<dbReference type="InterPro" id="IPR013325">
    <property type="entry name" value="RNA_pol_sigma_r2"/>
</dbReference>
<comment type="caution">
    <text evidence="9">The sequence shown here is derived from an EMBL/GenBank/DDBJ whole genome shotgun (WGS) entry which is preliminary data.</text>
</comment>
<dbReference type="InterPro" id="IPR014284">
    <property type="entry name" value="RNA_pol_sigma-70_dom"/>
</dbReference>
<proteinExistence type="inferred from homology"/>
<dbReference type="InterPro" id="IPR039425">
    <property type="entry name" value="RNA_pol_sigma-70-like"/>
</dbReference>
<accession>A0A0D8BFI4</accession>
<evidence type="ECO:0000313" key="10">
    <source>
        <dbReference type="Proteomes" id="UP000032545"/>
    </source>
</evidence>
<evidence type="ECO:0000313" key="9">
    <source>
        <dbReference type="EMBL" id="KJE23048.1"/>
    </source>
</evidence>
<dbReference type="Gene3D" id="1.10.10.10">
    <property type="entry name" value="Winged helix-like DNA-binding domain superfamily/Winged helix DNA-binding domain"/>
    <property type="match status" value="1"/>
</dbReference>
<evidence type="ECO:0000259" key="7">
    <source>
        <dbReference type="Pfam" id="PF04542"/>
    </source>
</evidence>
<feature type="domain" description="RNA polymerase sigma factor 70 region 4 type 2" evidence="8">
    <location>
        <begin position="106"/>
        <end position="156"/>
    </location>
</feature>
<keyword evidence="10" id="KW-1185">Reference proteome</keyword>
<dbReference type="PATRIC" id="fig|1502723.3.peg.1768"/>
<gene>
    <name evidence="9" type="ORF">FF36_02650</name>
</gene>
<feature type="domain" description="RNA polymerase sigma-70 region 2" evidence="7">
    <location>
        <begin position="16"/>
        <end position="78"/>
    </location>
</feature>
<dbReference type="InterPro" id="IPR036388">
    <property type="entry name" value="WH-like_DNA-bd_sf"/>
</dbReference>
<evidence type="ECO:0000256" key="6">
    <source>
        <dbReference type="SAM" id="MobiDB-lite"/>
    </source>
</evidence>
<dbReference type="EMBL" id="JYFN01000017">
    <property type="protein sequence ID" value="KJE23048.1"/>
    <property type="molecule type" value="Genomic_DNA"/>
</dbReference>
<dbReference type="InterPro" id="IPR007627">
    <property type="entry name" value="RNA_pol_sigma70_r2"/>
</dbReference>
<dbReference type="GO" id="GO:0006352">
    <property type="term" value="P:DNA-templated transcription initiation"/>
    <property type="evidence" value="ECO:0007669"/>
    <property type="project" value="InterPro"/>
</dbReference>
<dbReference type="GO" id="GO:0016987">
    <property type="term" value="F:sigma factor activity"/>
    <property type="evidence" value="ECO:0007669"/>
    <property type="project" value="UniProtKB-KW"/>
</dbReference>
<evidence type="ECO:0000256" key="3">
    <source>
        <dbReference type="ARBA" id="ARBA00023082"/>
    </source>
</evidence>
<dbReference type="OrthoDB" id="3678480at2"/>
<dbReference type="CDD" id="cd06171">
    <property type="entry name" value="Sigma70_r4"/>
    <property type="match status" value="1"/>
</dbReference>
<feature type="compositionally biased region" description="Low complexity" evidence="6">
    <location>
        <begin position="184"/>
        <end position="201"/>
    </location>
</feature>
<organism evidence="9 10">
    <name type="scientific">Frankia torreyi</name>
    <dbReference type="NCBI Taxonomy" id="1856"/>
    <lineage>
        <taxon>Bacteria</taxon>
        <taxon>Bacillati</taxon>
        <taxon>Actinomycetota</taxon>
        <taxon>Actinomycetes</taxon>
        <taxon>Frankiales</taxon>
        <taxon>Frankiaceae</taxon>
        <taxon>Frankia</taxon>
    </lineage>
</organism>
<comment type="similarity">
    <text evidence="1">Belongs to the sigma-70 factor family. ECF subfamily.</text>
</comment>
<dbReference type="AlphaFoldDB" id="A0A0D8BFI4"/>
<evidence type="ECO:0000256" key="4">
    <source>
        <dbReference type="ARBA" id="ARBA00023125"/>
    </source>
</evidence>
<dbReference type="InterPro" id="IPR014325">
    <property type="entry name" value="RNA_pol_sigma-E_actinobac"/>
</dbReference>
<dbReference type="Pfam" id="PF04542">
    <property type="entry name" value="Sigma70_r2"/>
    <property type="match status" value="1"/>
</dbReference>
<dbReference type="Proteomes" id="UP000032545">
    <property type="component" value="Unassembled WGS sequence"/>
</dbReference>
<dbReference type="Pfam" id="PF08281">
    <property type="entry name" value="Sigma70_r4_2"/>
    <property type="match status" value="1"/>
</dbReference>
<dbReference type="SUPFAM" id="SSF88946">
    <property type="entry name" value="Sigma2 domain of RNA polymerase sigma factors"/>
    <property type="match status" value="1"/>
</dbReference>
<evidence type="ECO:0000256" key="1">
    <source>
        <dbReference type="ARBA" id="ARBA00010641"/>
    </source>
</evidence>
<name>A0A0D8BFI4_9ACTN</name>
<keyword evidence="4" id="KW-0238">DNA-binding</keyword>
<dbReference type="GO" id="GO:0003677">
    <property type="term" value="F:DNA binding"/>
    <property type="evidence" value="ECO:0007669"/>
    <property type="project" value="UniProtKB-KW"/>
</dbReference>
<dbReference type="PANTHER" id="PTHR43133">
    <property type="entry name" value="RNA POLYMERASE ECF-TYPE SIGMA FACTO"/>
    <property type="match status" value="1"/>
</dbReference>
<dbReference type="InterPro" id="IPR013324">
    <property type="entry name" value="RNA_pol_sigma_r3/r4-like"/>
</dbReference>
<sequence length="211" mass="22846">MDEDRHREFREFFAPRLPRLLGLAYLLCGDATEAEDLTQIALARAFVAWRRVRDSDHPDAYVRRILVNANRRRFSRRRVAEDLVATVPEAAGHGGGFTAVEDRAGLAAALATLPPGQRAVVVLRYCDDLSEDQVATVLGRSVGTVKSQASRGLAKLRLHPALHSEWAESPKPPDQGRHHQQVTSAQDTAASDAAAHGTAAHEIGSMTGGSA</sequence>
<dbReference type="PANTHER" id="PTHR43133:SF50">
    <property type="entry name" value="ECF RNA POLYMERASE SIGMA FACTOR SIGM"/>
    <property type="match status" value="1"/>
</dbReference>
<keyword evidence="3" id="KW-0731">Sigma factor</keyword>
<dbReference type="NCBIfam" id="TIGR02937">
    <property type="entry name" value="sigma70-ECF"/>
    <property type="match status" value="1"/>
</dbReference>
<keyword evidence="5" id="KW-0804">Transcription</keyword>
<keyword evidence="2" id="KW-0805">Transcription regulation</keyword>
<evidence type="ECO:0000259" key="8">
    <source>
        <dbReference type="Pfam" id="PF08281"/>
    </source>
</evidence>
<reference evidence="10" key="1">
    <citation type="submission" date="2015-02" db="EMBL/GenBank/DDBJ databases">
        <title>Draft Genome of Frankia sp. CpI1-S.</title>
        <authorList>
            <person name="Oshone R.T."/>
            <person name="Ngom M."/>
            <person name="Ghodhbane-Gtari F."/>
            <person name="Gtari M."/>
            <person name="Morris K."/>
            <person name="Thomas K."/>
            <person name="Sen A."/>
            <person name="Tisa L.S."/>
        </authorList>
    </citation>
    <scope>NUCLEOTIDE SEQUENCE [LARGE SCALE GENOMIC DNA]</scope>
    <source>
        <strain evidence="10">CpI1-S</strain>
    </source>
</reference>
<dbReference type="RefSeq" id="WP_082121879.1">
    <property type="nucleotide sequence ID" value="NZ_JYFN01000017.1"/>
</dbReference>
<dbReference type="SUPFAM" id="SSF88659">
    <property type="entry name" value="Sigma3 and sigma4 domains of RNA polymerase sigma factors"/>
    <property type="match status" value="1"/>
</dbReference>
<dbReference type="InterPro" id="IPR013249">
    <property type="entry name" value="RNA_pol_sigma70_r4_t2"/>
</dbReference>